<dbReference type="EMBL" id="VBUI01000012">
    <property type="protein sequence ID" value="TLF50636.1"/>
    <property type="molecule type" value="Genomic_DNA"/>
</dbReference>
<proteinExistence type="predicted"/>
<keyword evidence="1 5" id="KW-0436">Ligase</keyword>
<name>A0A5R8MJT8_9GAMM</name>
<dbReference type="Pfam" id="PF13607">
    <property type="entry name" value="Succ_CoA_lig"/>
    <property type="match status" value="1"/>
</dbReference>
<evidence type="ECO:0000256" key="1">
    <source>
        <dbReference type="ARBA" id="ARBA00022598"/>
    </source>
</evidence>
<protein>
    <submittedName>
        <fullName evidence="5">Acetate--CoA ligase family protein</fullName>
    </submittedName>
</protein>
<keyword evidence="2" id="KW-0547">Nucleotide-binding</keyword>
<dbReference type="GO" id="GO:0016874">
    <property type="term" value="F:ligase activity"/>
    <property type="evidence" value="ECO:0007669"/>
    <property type="project" value="UniProtKB-KW"/>
</dbReference>
<organism evidence="5 6">
    <name type="scientific">Halomonas urmiana</name>
    <dbReference type="NCBI Taxonomy" id="490901"/>
    <lineage>
        <taxon>Bacteria</taxon>
        <taxon>Pseudomonadati</taxon>
        <taxon>Pseudomonadota</taxon>
        <taxon>Gammaproteobacteria</taxon>
        <taxon>Oceanospirillales</taxon>
        <taxon>Halomonadaceae</taxon>
        <taxon>Halomonas</taxon>
    </lineage>
</organism>
<evidence type="ECO:0000313" key="6">
    <source>
        <dbReference type="Proteomes" id="UP000306973"/>
    </source>
</evidence>
<dbReference type="InterPro" id="IPR003781">
    <property type="entry name" value="CoA-bd"/>
</dbReference>
<dbReference type="InterPro" id="IPR051538">
    <property type="entry name" value="Acyl-CoA_Synth/Transferase"/>
</dbReference>
<comment type="caution">
    <text evidence="5">The sequence shown here is derived from an EMBL/GenBank/DDBJ whole genome shotgun (WGS) entry which is preliminary data.</text>
</comment>
<dbReference type="Gene3D" id="3.40.50.720">
    <property type="entry name" value="NAD(P)-binding Rossmann-like Domain"/>
    <property type="match status" value="1"/>
</dbReference>
<evidence type="ECO:0000256" key="3">
    <source>
        <dbReference type="ARBA" id="ARBA00022840"/>
    </source>
</evidence>
<dbReference type="InterPro" id="IPR016102">
    <property type="entry name" value="Succinyl-CoA_synth-like"/>
</dbReference>
<dbReference type="InterPro" id="IPR032875">
    <property type="entry name" value="Succ_CoA_lig_flav_dom"/>
</dbReference>
<accession>A0A5R8MJT8</accession>
<feature type="domain" description="CoA-binding" evidence="4">
    <location>
        <begin position="4"/>
        <end position="99"/>
    </location>
</feature>
<evidence type="ECO:0000259" key="4">
    <source>
        <dbReference type="SMART" id="SM00881"/>
    </source>
</evidence>
<dbReference type="SUPFAM" id="SSF52210">
    <property type="entry name" value="Succinyl-CoA synthetase domains"/>
    <property type="match status" value="2"/>
</dbReference>
<dbReference type="Pfam" id="PF13549">
    <property type="entry name" value="ATP-grasp_5"/>
    <property type="match status" value="1"/>
</dbReference>
<keyword evidence="3" id="KW-0067">ATP-binding</keyword>
<sequence>MEHAFQARSIAIIGASESPNSVGGRPIHYMTRFGYRGVLFPVNPKREQVQGLKCYPSLDALPTSPELVIIAVSARRASEAMQACAQRGVRSVVMMSSGFSETGDAGRQAEQELVAIAQEAGIRLIGPNSQGIANFRDGVVANFSTMFMEVPPQDGNIAIIGQSGAASVMPYALLRERGLGVRYLAATGNDADVTSADLIEAVLEDPDIRLVLLYLEAIKDARSLARAAQRARERGVAIVALKSGTSRKGQSAASSHTGALATEDAVVDAFFRRHAIWRVRDIQDLAAASELYLANASLGRGQMLTMSHSGAVGVICADAAERLGVVLPDLSDATVQRLREIMPAFGAIHNPLDLTAGLLSDGTLFGKALDVLCADPRLDILHIGMPVAGEGYDVEGFARAARDASERSGKPVIVSGPQRAILSHFAAQGLLTYQSDTEVIRQVHQVVHHRRLMQQAPPPIDDAPPALQIGAAGDGMDEAASLRLLDAMGLPVVDHHVCHGAEQAREAFQRLGGTCVLKACTPAIPHKSEHGLVWLNLASETAVQKAYGDCLTRLEALGIEGTVIVARQESGLREIALGGRQDPVLGPVVLVGDGGKYVEAVKDYRLLVPPFTAAEVREALQQTRIWPILEGVRGDAPADIAALCDAAVRLGNTLAVTPTLDEIDLNPVLIKPAGQGAVIVDALISVKATADADDTPMLHHQEASA</sequence>
<dbReference type="PANTHER" id="PTHR43334:SF1">
    <property type="entry name" value="3-HYDROXYPROPIONATE--COA LIGASE [ADP-FORMING]"/>
    <property type="match status" value="1"/>
</dbReference>
<dbReference type="GO" id="GO:0005524">
    <property type="term" value="F:ATP binding"/>
    <property type="evidence" value="ECO:0007669"/>
    <property type="project" value="UniProtKB-KW"/>
</dbReference>
<keyword evidence="6" id="KW-1185">Reference proteome</keyword>
<dbReference type="Pfam" id="PF13380">
    <property type="entry name" value="CoA_binding_2"/>
    <property type="match status" value="1"/>
</dbReference>
<dbReference type="AlphaFoldDB" id="A0A5R8MJT8"/>
<dbReference type="SUPFAM" id="SSF56059">
    <property type="entry name" value="Glutathione synthetase ATP-binding domain-like"/>
    <property type="match status" value="1"/>
</dbReference>
<dbReference type="SUPFAM" id="SSF51735">
    <property type="entry name" value="NAD(P)-binding Rossmann-fold domains"/>
    <property type="match status" value="1"/>
</dbReference>
<dbReference type="InterPro" id="IPR036291">
    <property type="entry name" value="NAD(P)-bd_dom_sf"/>
</dbReference>
<dbReference type="Gene3D" id="3.30.470.20">
    <property type="entry name" value="ATP-grasp fold, B domain"/>
    <property type="match status" value="1"/>
</dbReference>
<dbReference type="OrthoDB" id="9807426at2"/>
<evidence type="ECO:0000256" key="2">
    <source>
        <dbReference type="ARBA" id="ARBA00022741"/>
    </source>
</evidence>
<dbReference type="PANTHER" id="PTHR43334">
    <property type="entry name" value="ACETATE--COA LIGASE [ADP-FORMING]"/>
    <property type="match status" value="1"/>
</dbReference>
<reference evidence="5 6" key="1">
    <citation type="journal article" date="2007" name="Int. J. Syst. Evol. Microbiol.">
        <title>Halomonas saccharevitans sp. nov., Halomonas arcis sp. nov. and Halomonas subterranea sp. nov., halophilic bacteria isolated from hypersaline environments of China.</title>
        <authorList>
            <person name="Xu X.W."/>
            <person name="Wu Y.H."/>
            <person name="Zhou Z."/>
            <person name="Wang C.S."/>
            <person name="Zhou Y.G."/>
            <person name="Zhang H.B."/>
            <person name="Wang Y."/>
            <person name="Wu M."/>
        </authorList>
    </citation>
    <scope>NUCLEOTIDE SEQUENCE [LARGE SCALE GENOMIC DNA]</scope>
    <source>
        <strain evidence="5 6">TBZ3</strain>
    </source>
</reference>
<dbReference type="Proteomes" id="UP000306973">
    <property type="component" value="Unassembled WGS sequence"/>
</dbReference>
<evidence type="ECO:0000313" key="5">
    <source>
        <dbReference type="EMBL" id="TLF50636.1"/>
    </source>
</evidence>
<dbReference type="SMART" id="SM00881">
    <property type="entry name" value="CoA_binding"/>
    <property type="match status" value="1"/>
</dbReference>
<dbReference type="Gene3D" id="3.40.50.261">
    <property type="entry name" value="Succinyl-CoA synthetase domains"/>
    <property type="match status" value="2"/>
</dbReference>
<gene>
    <name evidence="5" type="ORF">FEI13_09045</name>
</gene>
<dbReference type="InterPro" id="IPR013815">
    <property type="entry name" value="ATP_grasp_subdomain_1"/>
</dbReference>
<dbReference type="Gene3D" id="3.30.1490.20">
    <property type="entry name" value="ATP-grasp fold, A domain"/>
    <property type="match status" value="1"/>
</dbReference>